<dbReference type="InterPro" id="IPR007543">
    <property type="entry name" value="LptD_C"/>
</dbReference>
<keyword evidence="1" id="KW-0472">Membrane</keyword>
<dbReference type="Pfam" id="PF04453">
    <property type="entry name" value="LptD"/>
    <property type="match status" value="1"/>
</dbReference>
<feature type="domain" description="LptD C-terminal" evidence="2">
    <location>
        <begin position="328"/>
        <end position="727"/>
    </location>
</feature>
<feature type="signal peptide" evidence="1">
    <location>
        <begin position="1"/>
        <end position="44"/>
    </location>
</feature>
<evidence type="ECO:0000313" key="4">
    <source>
        <dbReference type="Proteomes" id="UP001165652"/>
    </source>
</evidence>
<reference evidence="3" key="2">
    <citation type="submission" date="2023-02" db="EMBL/GenBank/DDBJ databases">
        <authorList>
            <person name="Rayyan A."/>
            <person name="Meyer T."/>
            <person name="Kyndt J.A."/>
        </authorList>
    </citation>
    <scope>NUCLEOTIDE SEQUENCE</scope>
    <source>
        <strain evidence="3">DSM 9987</strain>
    </source>
</reference>
<feature type="chain" id="PRO_5044904369" description="LPS-assembly protein LptD" evidence="1">
    <location>
        <begin position="45"/>
        <end position="829"/>
    </location>
</feature>
<reference evidence="3" key="1">
    <citation type="journal article" date="2023" name="Microbiol Resour">
        <title>Genome Sequences of Rhodoplanes serenus and Two Thermotolerant Strains, Rhodoplanes tepidamans and 'Rhodoplanes cryptolactis,' Further Refine the Genus.</title>
        <authorList>
            <person name="Rayyan A.A."/>
            <person name="Kyndt J.A."/>
        </authorList>
    </citation>
    <scope>NUCLEOTIDE SEQUENCE</scope>
    <source>
        <strain evidence="3">DSM 9987</strain>
    </source>
</reference>
<dbReference type="PANTHER" id="PTHR30189">
    <property type="entry name" value="LPS-ASSEMBLY PROTEIN"/>
    <property type="match status" value="1"/>
</dbReference>
<comment type="caution">
    <text evidence="3">The sequence shown here is derived from an EMBL/GenBank/DDBJ whole genome shotgun (WGS) entry which is preliminary data.</text>
</comment>
<keyword evidence="1" id="KW-0998">Cell outer membrane</keyword>
<gene>
    <name evidence="1" type="primary">lptD</name>
    <name evidence="3" type="ORF">PQJ73_25180</name>
</gene>
<organism evidence="3 4">
    <name type="scientific">Rhodoplanes tepidamans</name>
    <name type="common">Rhodoplanes cryptolactis</name>
    <dbReference type="NCBI Taxonomy" id="200616"/>
    <lineage>
        <taxon>Bacteria</taxon>
        <taxon>Pseudomonadati</taxon>
        <taxon>Pseudomonadota</taxon>
        <taxon>Alphaproteobacteria</taxon>
        <taxon>Hyphomicrobiales</taxon>
        <taxon>Nitrobacteraceae</taxon>
        <taxon>Rhodoplanes</taxon>
    </lineage>
</organism>
<comment type="caution">
    <text evidence="1">Lacks conserved residue(s) required for the propagation of feature annotation.</text>
</comment>
<keyword evidence="4" id="KW-1185">Reference proteome</keyword>
<name>A0ABT5JI62_RHOTP</name>
<dbReference type="EMBL" id="JAQQLI010000057">
    <property type="protein sequence ID" value="MDC7788989.1"/>
    <property type="molecule type" value="Genomic_DNA"/>
</dbReference>
<dbReference type="InterPro" id="IPR020889">
    <property type="entry name" value="LipoPS_assembly_LptD"/>
</dbReference>
<comment type="similarity">
    <text evidence="1">Belongs to the LptD family.</text>
</comment>
<dbReference type="PANTHER" id="PTHR30189:SF1">
    <property type="entry name" value="LPS-ASSEMBLY PROTEIN LPTD"/>
    <property type="match status" value="1"/>
</dbReference>
<keyword evidence="1" id="KW-0732">Signal</keyword>
<protein>
    <recommendedName>
        <fullName evidence="1">LPS-assembly protein LptD</fullName>
    </recommendedName>
</protein>
<dbReference type="RefSeq" id="WP_272779820.1">
    <property type="nucleotide sequence ID" value="NZ_JAQQLI010000057.1"/>
</dbReference>
<sequence length="829" mass="91594" precursor="true">MATASLSTASLPIAVRLRSRLLAAASALAVLAGTLALGVAPADAQTLDFRSQVRPAQPKAAPVADPQMLVQAAEIQYDYTNERVVASGNVQIYYKGSTIEADRVVYDQKTKHLQAEGNVRLTEPDGKITYGSLIDLTDDYRDGFIDSLRIETPDQTRFAAARGQRSGGNYTVFESGVYTACEACKENPQKPPLWQVKAARIIHDQNEKMVYFEDAKIEFFGVPLAYMPYFAAPDPTVKRKSGFLMPLATTSTIYGYGLETPYYFALAPNYDLTVSPRVMTKQGLLMQGEWRHRLEDGYYSIKGAGIFQADKDYFQRTYGNDAPGFRDFRGSIETTGRFNLSPRWTWGFDGILITDPTFFDNYKIKSLQSRTGSEFFSNLTEGVSQLFLTGRGDRSYFDIRAMHFYGFSESDVQKTLPVVHPVMDYSNILGQSVFGGELGYRANLTSLSREQAEYNAISQAAYNTGLCSSSADTAKTAKDCLLRGIPGTYSRFSAEVDWRTRYVDSFGNVFIPFASLRADAAQVHVNSGDTSVGNFIQTGDSSELRVMPTVGLEYRLPLISVHSWGTQTLEPIAQVIARPNESNIGKLPNEDAQSLVFDDSNLFRVDKFSGWDRAEGGGRANYGLQYTAQVNGAGAVNMLVGQSYHLFGTNSFAVGDTSNTGLDSGLDKRASDYVARFAYTPNRIFSVISRYRFDEEDLTLQRLEVEGRMSVDRWNVSLMYGNYAEQPELGFLERREGVLGSGSVKLDANWVVNGAARYDIQHNKVSQTRVGLGYMDDCFLIGLNYITDYTYSGNVTSNHTVMLQIGLRTIGSTSSSSSSSTISSLGTTQ</sequence>
<comment type="subcellular location">
    <subcellularLocation>
        <location evidence="1">Cell outer membrane</location>
    </subcellularLocation>
</comment>
<dbReference type="HAMAP" id="MF_01411">
    <property type="entry name" value="LPS_assembly_LptD"/>
    <property type="match status" value="1"/>
</dbReference>
<accession>A0ABT5JI62</accession>
<evidence type="ECO:0000313" key="3">
    <source>
        <dbReference type="EMBL" id="MDC7788989.1"/>
    </source>
</evidence>
<evidence type="ECO:0000259" key="2">
    <source>
        <dbReference type="Pfam" id="PF04453"/>
    </source>
</evidence>
<evidence type="ECO:0000256" key="1">
    <source>
        <dbReference type="HAMAP-Rule" id="MF_01411"/>
    </source>
</evidence>
<dbReference type="Proteomes" id="UP001165652">
    <property type="component" value="Unassembled WGS sequence"/>
</dbReference>
<dbReference type="Gene3D" id="2.60.450.10">
    <property type="entry name" value="Lipopolysaccharide (LPS) transport protein A like domain"/>
    <property type="match status" value="1"/>
</dbReference>
<comment type="function">
    <text evidence="1">Involved in the assembly of lipopolysaccharide (LPS) at the surface of the outer membrane.</text>
</comment>
<dbReference type="InterPro" id="IPR050218">
    <property type="entry name" value="LptD"/>
</dbReference>
<comment type="subunit">
    <text evidence="1">Component of the lipopolysaccharide transport and assembly complex.</text>
</comment>
<proteinExistence type="inferred from homology"/>